<gene>
    <name evidence="3" type="ORF">RCOM_0222520</name>
</gene>
<feature type="signal peptide" evidence="1">
    <location>
        <begin position="1"/>
        <end position="22"/>
    </location>
</feature>
<dbReference type="PANTHER" id="PTHR47480">
    <property type="entry name" value="EG45-LIKE DOMAIN CONTAINING PROTEIN"/>
    <property type="match status" value="1"/>
</dbReference>
<reference evidence="4" key="1">
    <citation type="journal article" date="2010" name="Nat. Biotechnol.">
        <title>Draft genome sequence of the oilseed species Ricinus communis.</title>
        <authorList>
            <person name="Chan A.P."/>
            <person name="Crabtree J."/>
            <person name="Zhao Q."/>
            <person name="Lorenzi H."/>
            <person name="Orvis J."/>
            <person name="Puiu D."/>
            <person name="Melake-Berhan A."/>
            <person name="Jones K.M."/>
            <person name="Redman J."/>
            <person name="Chen G."/>
            <person name="Cahoon E.B."/>
            <person name="Gedil M."/>
            <person name="Stanke M."/>
            <person name="Haas B.J."/>
            <person name="Wortman J.R."/>
            <person name="Fraser-Liggett C.M."/>
            <person name="Ravel J."/>
            <person name="Rabinowicz P.D."/>
        </authorList>
    </citation>
    <scope>NUCLEOTIDE SEQUENCE [LARGE SCALE GENOMIC DNA]</scope>
    <source>
        <strain evidence="4">cv. Hale</strain>
    </source>
</reference>
<organism evidence="3 4">
    <name type="scientific">Ricinus communis</name>
    <name type="common">Castor bean</name>
    <dbReference type="NCBI Taxonomy" id="3988"/>
    <lineage>
        <taxon>Eukaryota</taxon>
        <taxon>Viridiplantae</taxon>
        <taxon>Streptophyta</taxon>
        <taxon>Embryophyta</taxon>
        <taxon>Tracheophyta</taxon>
        <taxon>Spermatophyta</taxon>
        <taxon>Magnoliopsida</taxon>
        <taxon>eudicotyledons</taxon>
        <taxon>Gunneridae</taxon>
        <taxon>Pentapetalae</taxon>
        <taxon>rosids</taxon>
        <taxon>fabids</taxon>
        <taxon>Malpighiales</taxon>
        <taxon>Euphorbiaceae</taxon>
        <taxon>Acalyphoideae</taxon>
        <taxon>Acalypheae</taxon>
        <taxon>Ricinus</taxon>
    </lineage>
</organism>
<dbReference type="Gene3D" id="2.40.40.10">
    <property type="entry name" value="RlpA-like domain"/>
    <property type="match status" value="1"/>
</dbReference>
<dbReference type="InterPro" id="IPR036908">
    <property type="entry name" value="RlpA-like_sf"/>
</dbReference>
<dbReference type="PROSITE" id="PS50842">
    <property type="entry name" value="EXPANSIN_EG45"/>
    <property type="match status" value="1"/>
</dbReference>
<evidence type="ECO:0000313" key="3">
    <source>
        <dbReference type="EMBL" id="EEF37915.1"/>
    </source>
</evidence>
<dbReference type="CDD" id="cd22269">
    <property type="entry name" value="DPBB_EG45-like"/>
    <property type="match status" value="1"/>
</dbReference>
<dbReference type="Proteomes" id="UP000008311">
    <property type="component" value="Unassembled WGS sequence"/>
</dbReference>
<dbReference type="PANTHER" id="PTHR47480:SF5">
    <property type="entry name" value="EG45-LIKE DOMAIN CONTAINING PROTEIN"/>
    <property type="match status" value="1"/>
</dbReference>
<dbReference type="InterPro" id="IPR007112">
    <property type="entry name" value="Expansin/allergen_DPBB_dom"/>
</dbReference>
<dbReference type="SMART" id="SM00837">
    <property type="entry name" value="DPBB_1"/>
    <property type="match status" value="1"/>
</dbReference>
<evidence type="ECO:0000313" key="4">
    <source>
        <dbReference type="Proteomes" id="UP000008311"/>
    </source>
</evidence>
<dbReference type="InParanoid" id="B9SEQ6"/>
<dbReference type="SUPFAM" id="SSF50685">
    <property type="entry name" value="Barwin-like endoglucanases"/>
    <property type="match status" value="1"/>
</dbReference>
<evidence type="ECO:0000259" key="2">
    <source>
        <dbReference type="PROSITE" id="PS50842"/>
    </source>
</evidence>
<keyword evidence="1" id="KW-0732">Signal</keyword>
<dbReference type="Pfam" id="PF03330">
    <property type="entry name" value="DPBB_1"/>
    <property type="match status" value="1"/>
</dbReference>
<dbReference type="EMBL" id="EQ973938">
    <property type="protein sequence ID" value="EEF37915.1"/>
    <property type="molecule type" value="Genomic_DNA"/>
</dbReference>
<dbReference type="AlphaFoldDB" id="B9SEQ6"/>
<feature type="domain" description="Expansin-like EG45" evidence="2">
    <location>
        <begin position="25"/>
        <end position="127"/>
    </location>
</feature>
<name>B9SEQ6_RICCO</name>
<keyword evidence="4" id="KW-1185">Reference proteome</keyword>
<dbReference type="STRING" id="3988.B9SEQ6"/>
<evidence type="ECO:0000256" key="1">
    <source>
        <dbReference type="SAM" id="SignalP"/>
    </source>
</evidence>
<proteinExistence type="predicted"/>
<dbReference type="InterPro" id="IPR009009">
    <property type="entry name" value="RlpA-like_DPBB"/>
</dbReference>
<accession>B9SEQ6</accession>
<sequence>MRFNLTIISVVWLCFGSFFATGDIGSATSYDPPYLPTRCKGYSEDQFPQGGYFVAASEGIWDNGAACGRKYRMRCISGPRRPCKDESIVVQVVDLCRGNPCPSTLVLSNKAFSAISKVPAIKINVEFAQYMHTDPLSSSSLNS</sequence>
<protein>
    <recommendedName>
        <fullName evidence="2">Expansin-like EG45 domain-containing protein</fullName>
    </recommendedName>
</protein>
<feature type="chain" id="PRO_5002891376" description="Expansin-like EG45 domain-containing protein" evidence="1">
    <location>
        <begin position="23"/>
        <end position="143"/>
    </location>
</feature>
<dbReference type="eggNOG" id="ENOG502S1IG">
    <property type="taxonomic scope" value="Eukaryota"/>
</dbReference>